<protein>
    <recommendedName>
        <fullName evidence="4">MPN domain-containing protein</fullName>
    </recommendedName>
</protein>
<dbReference type="AlphaFoldDB" id="A0AAD5Q4K0"/>
<evidence type="ECO:0000313" key="6">
    <source>
        <dbReference type="Proteomes" id="UP001209570"/>
    </source>
</evidence>
<comment type="caution">
    <text evidence="5">The sequence shown here is derived from an EMBL/GenBank/DDBJ whole genome shotgun (WGS) entry which is preliminary data.</text>
</comment>
<dbReference type="PROSITE" id="PS50249">
    <property type="entry name" value="MPN"/>
    <property type="match status" value="1"/>
</dbReference>
<dbReference type="PANTHER" id="PTHR10540:SF7">
    <property type="entry name" value="26S PROTEASOME NON-ATPASE REGULATORY SUBUNIT 7"/>
    <property type="match status" value="1"/>
</dbReference>
<dbReference type="CDD" id="cd08062">
    <property type="entry name" value="MPN_RPN7_8"/>
    <property type="match status" value="1"/>
</dbReference>
<dbReference type="GO" id="GO:0048731">
    <property type="term" value="P:system development"/>
    <property type="evidence" value="ECO:0007669"/>
    <property type="project" value="UniProtKB-ARBA"/>
</dbReference>
<dbReference type="SMART" id="SM00232">
    <property type="entry name" value="JAB_MPN"/>
    <property type="match status" value="1"/>
</dbReference>
<dbReference type="GO" id="GO:0005838">
    <property type="term" value="C:proteasome regulatory particle"/>
    <property type="evidence" value="ECO:0007669"/>
    <property type="project" value="InterPro"/>
</dbReference>
<dbReference type="GO" id="GO:0043161">
    <property type="term" value="P:proteasome-mediated ubiquitin-dependent protein catabolic process"/>
    <property type="evidence" value="ECO:0007669"/>
    <property type="project" value="TreeGrafter"/>
</dbReference>
<dbReference type="GO" id="GO:0008237">
    <property type="term" value="F:metallopeptidase activity"/>
    <property type="evidence" value="ECO:0007669"/>
    <property type="project" value="InterPro"/>
</dbReference>
<organism evidence="5 6">
    <name type="scientific">Pythium insidiosum</name>
    <name type="common">Pythiosis disease agent</name>
    <dbReference type="NCBI Taxonomy" id="114742"/>
    <lineage>
        <taxon>Eukaryota</taxon>
        <taxon>Sar</taxon>
        <taxon>Stramenopiles</taxon>
        <taxon>Oomycota</taxon>
        <taxon>Peronosporomycetes</taxon>
        <taxon>Pythiales</taxon>
        <taxon>Pythiaceae</taxon>
        <taxon>Pythium</taxon>
    </lineage>
</organism>
<dbReference type="PANTHER" id="PTHR10540">
    <property type="entry name" value="EUKARYOTIC TRANSLATION INITIATION FACTOR 3 SUBUNIT F-RELATED"/>
    <property type="match status" value="1"/>
</dbReference>
<proteinExistence type="inferred from homology"/>
<name>A0AAD5Q4K0_PYTIN</name>
<keyword evidence="2" id="KW-0647">Proteasome</keyword>
<accession>A0AAD5Q4K0</accession>
<gene>
    <name evidence="5" type="ORF">P43SY_004148</name>
</gene>
<dbReference type="Proteomes" id="UP001209570">
    <property type="component" value="Unassembled WGS sequence"/>
</dbReference>
<dbReference type="FunFam" id="3.40.140.10:FF:000013">
    <property type="entry name" value="26S proteasome non-ATPase regulatory subunit 7"/>
    <property type="match status" value="1"/>
</dbReference>
<evidence type="ECO:0000256" key="1">
    <source>
        <dbReference type="ARBA" id="ARBA00008568"/>
    </source>
</evidence>
<feature type="region of interest" description="Disordered" evidence="3">
    <location>
        <begin position="297"/>
        <end position="327"/>
    </location>
</feature>
<feature type="compositionally biased region" description="Basic and acidic residues" evidence="3">
    <location>
        <begin position="300"/>
        <end position="327"/>
    </location>
</feature>
<evidence type="ECO:0000256" key="3">
    <source>
        <dbReference type="SAM" id="MobiDB-lite"/>
    </source>
</evidence>
<dbReference type="InterPro" id="IPR024969">
    <property type="entry name" value="EIF3F/CSN6-like_C"/>
</dbReference>
<evidence type="ECO:0000256" key="2">
    <source>
        <dbReference type="ARBA" id="ARBA00022942"/>
    </source>
</evidence>
<keyword evidence="6" id="KW-1185">Reference proteome</keyword>
<evidence type="ECO:0000313" key="5">
    <source>
        <dbReference type="EMBL" id="KAJ0396391.1"/>
    </source>
</evidence>
<reference evidence="5" key="1">
    <citation type="submission" date="2021-12" db="EMBL/GenBank/DDBJ databases">
        <title>Prjna785345.</title>
        <authorList>
            <person name="Rujirawat T."/>
            <person name="Krajaejun T."/>
        </authorList>
    </citation>
    <scope>NUCLEOTIDE SEQUENCE</scope>
    <source>
        <strain evidence="5">Pi057C3</strain>
    </source>
</reference>
<dbReference type="InterPro" id="IPR000555">
    <property type="entry name" value="JAMM/MPN+_dom"/>
</dbReference>
<dbReference type="Pfam" id="PF13012">
    <property type="entry name" value="MitMem_reg"/>
    <property type="match status" value="1"/>
</dbReference>
<sequence>MSLDSAAAKWKLPEEVVTHPLVLLSIVDHYNRVAKDTSKRVVGVLLGSTFQGKCDITNSFAVPFDEDLRNPGIWYLDHDYLESMFNMFKKINAKERIVGFYSTGPKIRKADLEIDELFRRYCPNPVLVICDVRSNVEGLPTTAYGSIEEVEEDGKAIKRTFKHIKSTIGAYEAEEVGVEHLLRDINDPSVSSLAGQVKHKMTALAGLKERLEEMKTYLENVLAGRLPPNHQIIYNMQTVFNLLPNLNVDSLVRSMFVKTNDMHFVIYLSSLIRCTIALHNLVNNKIKYREIEELGYSNSGEKKEAEPAAASDKDDDKKPTKKTDKAP</sequence>
<comment type="similarity">
    <text evidence="1">Belongs to the peptidase M67A family.</text>
</comment>
<feature type="domain" description="MPN" evidence="4">
    <location>
        <begin position="16"/>
        <end position="150"/>
    </location>
</feature>
<dbReference type="InterPro" id="IPR033858">
    <property type="entry name" value="MPN_RPN7_8"/>
</dbReference>
<evidence type="ECO:0000259" key="4">
    <source>
        <dbReference type="PROSITE" id="PS50249"/>
    </source>
</evidence>
<dbReference type="Gene3D" id="3.40.140.10">
    <property type="entry name" value="Cytidine Deaminase, domain 2"/>
    <property type="match status" value="1"/>
</dbReference>
<dbReference type="EMBL" id="JAKCXM010000297">
    <property type="protein sequence ID" value="KAJ0396391.1"/>
    <property type="molecule type" value="Genomic_DNA"/>
</dbReference>
<dbReference type="InterPro" id="IPR037518">
    <property type="entry name" value="MPN"/>
</dbReference>
<dbReference type="Pfam" id="PF01398">
    <property type="entry name" value="JAB"/>
    <property type="match status" value="1"/>
</dbReference>